<evidence type="ECO:0000313" key="1">
    <source>
        <dbReference type="EMBL" id="CAB9493906.1"/>
    </source>
</evidence>
<dbReference type="Proteomes" id="UP000509458">
    <property type="component" value="Chromosome"/>
</dbReference>
<protein>
    <submittedName>
        <fullName evidence="1">Uncharacterized protein</fullName>
    </submittedName>
</protein>
<organism evidence="1 2">
    <name type="scientific">Alteromonas macleodii</name>
    <name type="common">Pseudoalteromonas macleodii</name>
    <dbReference type="NCBI Taxonomy" id="28108"/>
    <lineage>
        <taxon>Bacteria</taxon>
        <taxon>Pseudomonadati</taxon>
        <taxon>Pseudomonadota</taxon>
        <taxon>Gammaproteobacteria</taxon>
        <taxon>Alteromonadales</taxon>
        <taxon>Alteromonadaceae</taxon>
        <taxon>Alteromonas/Salinimonas group</taxon>
        <taxon>Alteromonas</taxon>
    </lineage>
</organism>
<dbReference type="EMBL" id="LR812090">
    <property type="protein sequence ID" value="CAB9493906.1"/>
    <property type="molecule type" value="Genomic_DNA"/>
</dbReference>
<dbReference type="AlphaFoldDB" id="A0A6T9XZM9"/>
<proteinExistence type="predicted"/>
<name>A0A6T9XZM9_ALTMA</name>
<sequence>MALHLLWDEFRSSFVKSLEALPVSQFNESWKTSRNRTRLYEDTILEPLSRKMGLNYKKELFKIDYTFCRKSRNGTDVPLIFIESENVALDAEHEMRKLCCLSAPLKVLITCAEWSDIPGEWKNGGYKELLTRRWSEMISAHNSIWPQPALTGVLIAEALNERLRYYSILFGPNGSIEKESEIIFEVKLR</sequence>
<reference evidence="1 2" key="1">
    <citation type="submission" date="2020-06" db="EMBL/GenBank/DDBJ databases">
        <authorList>
            <person name="Duchaud E."/>
        </authorList>
    </citation>
    <scope>NUCLEOTIDE SEQUENCE [LARGE SCALE GENOMIC DNA]</scope>
    <source>
        <strain evidence="1">Alteromonas fortis</strain>
    </source>
</reference>
<accession>A0A6T9XZM9</accession>
<evidence type="ECO:0000313" key="2">
    <source>
        <dbReference type="Proteomes" id="UP000509458"/>
    </source>
</evidence>
<gene>
    <name evidence="1" type="ORF">ALFOR1_30838</name>
</gene>
<dbReference type="RefSeq" id="WP_179983364.1">
    <property type="nucleotide sequence ID" value="NZ_LR812090.1"/>
</dbReference>